<accession>U9T8H3</accession>
<dbReference type="EMBL" id="KI297805">
    <property type="protein sequence ID" value="ERZ99655.1"/>
    <property type="molecule type" value="Genomic_DNA"/>
</dbReference>
<organism evidence="1">
    <name type="scientific">Rhizophagus irregularis (strain DAOM 181602 / DAOM 197198 / MUCL 43194)</name>
    <name type="common">Arbuscular mycorrhizal fungus</name>
    <name type="synonym">Glomus intraradices</name>
    <dbReference type="NCBI Taxonomy" id="747089"/>
    <lineage>
        <taxon>Eukaryota</taxon>
        <taxon>Fungi</taxon>
        <taxon>Fungi incertae sedis</taxon>
        <taxon>Mucoromycota</taxon>
        <taxon>Glomeromycotina</taxon>
        <taxon>Glomeromycetes</taxon>
        <taxon>Glomerales</taxon>
        <taxon>Glomeraceae</taxon>
        <taxon>Rhizophagus</taxon>
    </lineage>
</organism>
<gene>
    <name evidence="1" type="ORF">GLOINDRAFT_9289</name>
</gene>
<sequence length="69" mass="7526">MTLAKNIINFTQIQSLTVRSSLPRNGARSSTTLGGFWMQVPTLDPWIGLFCMNIDGVDKFYVGEAGVCG</sequence>
<reference evidence="1" key="1">
    <citation type="submission" date="2013-07" db="EMBL/GenBank/DDBJ databases">
        <title>The genome of an arbuscular mycorrhizal fungus provides insights into the evolution of the oldest plant symbiosis.</title>
        <authorList>
            <consortium name="DOE Joint Genome Institute"/>
            <person name="Tisserant E."/>
            <person name="Malbreil M."/>
            <person name="Kuo A."/>
            <person name="Kohler A."/>
            <person name="Symeonidi A."/>
            <person name="Balestrini R."/>
            <person name="Charron P."/>
            <person name="Duensing N."/>
            <person name="Frei-dit-Frey N."/>
            <person name="Gianinazzi-Pearson V."/>
            <person name="Gilbert B."/>
            <person name="Handa Y."/>
            <person name="Hijri M."/>
            <person name="Kaul R."/>
            <person name="Kawaguchi M."/>
            <person name="Krajinski F."/>
            <person name="Lammers P."/>
            <person name="Lapierre D."/>
            <person name="Masclaux F.G."/>
            <person name="Murat C."/>
            <person name="Morin E."/>
            <person name="Ndikumana S."/>
            <person name="Pagni M."/>
            <person name="Petitpierre D."/>
            <person name="Requena N."/>
            <person name="Rosikiewicz P."/>
            <person name="Riley R."/>
            <person name="Saito K."/>
            <person name="San Clemente H."/>
            <person name="Shapiro H."/>
            <person name="van Tuinen D."/>
            <person name="Becard G."/>
            <person name="Bonfante P."/>
            <person name="Paszkowski U."/>
            <person name="Shachar-Hill Y."/>
            <person name="Young J.P."/>
            <person name="Sanders I.R."/>
            <person name="Henrissat B."/>
            <person name="Rensing S.A."/>
            <person name="Grigoriev I.V."/>
            <person name="Corradi N."/>
            <person name="Roux C."/>
            <person name="Martin F."/>
        </authorList>
    </citation>
    <scope>NUCLEOTIDE SEQUENCE</scope>
    <source>
        <strain evidence="1">DAOM 197198</strain>
    </source>
</reference>
<proteinExistence type="predicted"/>
<protein>
    <submittedName>
        <fullName evidence="1">Uncharacterized protein</fullName>
    </submittedName>
</protein>
<dbReference type="HOGENOM" id="CLU_2777243_0_0_1"/>
<evidence type="ECO:0000313" key="1">
    <source>
        <dbReference type="EMBL" id="ERZ99655.1"/>
    </source>
</evidence>
<name>U9T8H3_RHIID</name>
<dbReference type="AlphaFoldDB" id="U9T8H3"/>